<evidence type="ECO:0000256" key="4">
    <source>
        <dbReference type="ARBA" id="ARBA00022737"/>
    </source>
</evidence>
<evidence type="ECO:0000256" key="10">
    <source>
        <dbReference type="ARBA" id="ARBA00023242"/>
    </source>
</evidence>
<keyword evidence="5 11" id="KW-0863">Zinc-finger</keyword>
<keyword evidence="8" id="KW-0238">DNA-binding</keyword>
<keyword evidence="4" id="KW-0677">Repeat</keyword>
<comment type="similarity">
    <text evidence="2">Belongs to the krueppel C2H2-type zinc-finger protein family.</text>
</comment>
<dbReference type="InterPro" id="IPR013087">
    <property type="entry name" value="Znf_C2H2_type"/>
</dbReference>
<dbReference type="AlphaFoldDB" id="A0A8C5SYA9"/>
<evidence type="ECO:0000256" key="8">
    <source>
        <dbReference type="ARBA" id="ARBA00023125"/>
    </source>
</evidence>
<name>A0A8C5SYA9_LATLA</name>
<dbReference type="Gene3D" id="3.30.160.60">
    <property type="entry name" value="Classic Zinc Finger"/>
    <property type="match status" value="2"/>
</dbReference>
<dbReference type="PROSITE" id="PS00028">
    <property type="entry name" value="ZINC_FINGER_C2H2_1"/>
    <property type="match status" value="2"/>
</dbReference>
<comment type="subcellular location">
    <subcellularLocation>
        <location evidence="1">Nucleus</location>
    </subcellularLocation>
</comment>
<evidence type="ECO:0000256" key="3">
    <source>
        <dbReference type="ARBA" id="ARBA00022723"/>
    </source>
</evidence>
<dbReference type="FunFam" id="3.30.160.60:FF:000624">
    <property type="entry name" value="zinc finger protein 697"/>
    <property type="match status" value="1"/>
</dbReference>
<keyword evidence="10" id="KW-0539">Nucleus</keyword>
<evidence type="ECO:0000259" key="12">
    <source>
        <dbReference type="PROSITE" id="PS50157"/>
    </source>
</evidence>
<dbReference type="InterPro" id="IPR050916">
    <property type="entry name" value="SCAN-C2H2_zinc_finger"/>
</dbReference>
<dbReference type="CDD" id="cd07936">
    <property type="entry name" value="SCAN"/>
    <property type="match status" value="1"/>
</dbReference>
<dbReference type="FunFam" id="3.30.160.60:FF:000320">
    <property type="entry name" value="Zinc finger protein 777"/>
    <property type="match status" value="1"/>
</dbReference>
<dbReference type="Ensembl" id="ENSLLTT00000024541.1">
    <property type="protein sequence ID" value="ENSLLTP00000023681.1"/>
    <property type="gene ID" value="ENSLLTG00000017464.1"/>
</dbReference>
<evidence type="ECO:0000259" key="13">
    <source>
        <dbReference type="PROSITE" id="PS50804"/>
    </source>
</evidence>
<evidence type="ECO:0000256" key="2">
    <source>
        <dbReference type="ARBA" id="ARBA00006991"/>
    </source>
</evidence>
<dbReference type="Pfam" id="PF02023">
    <property type="entry name" value="SCAN"/>
    <property type="match status" value="1"/>
</dbReference>
<evidence type="ECO:0000256" key="1">
    <source>
        <dbReference type="ARBA" id="ARBA00004123"/>
    </source>
</evidence>
<accession>A0A8C5SYA9</accession>
<dbReference type="GO" id="GO:0005634">
    <property type="term" value="C:nucleus"/>
    <property type="evidence" value="ECO:0007669"/>
    <property type="project" value="UniProtKB-SubCell"/>
</dbReference>
<dbReference type="PROSITE" id="PS50804">
    <property type="entry name" value="SCAN_BOX"/>
    <property type="match status" value="1"/>
</dbReference>
<dbReference type="GO" id="GO:0003677">
    <property type="term" value="F:DNA binding"/>
    <property type="evidence" value="ECO:0007669"/>
    <property type="project" value="UniProtKB-KW"/>
</dbReference>
<dbReference type="Gene3D" id="1.10.4020.10">
    <property type="entry name" value="DNA breaking-rejoining enzymes"/>
    <property type="match status" value="1"/>
</dbReference>
<dbReference type="Pfam" id="PF00096">
    <property type="entry name" value="zf-C2H2"/>
    <property type="match status" value="2"/>
</dbReference>
<evidence type="ECO:0000256" key="7">
    <source>
        <dbReference type="ARBA" id="ARBA00023015"/>
    </source>
</evidence>
<feature type="domain" description="C2H2-type" evidence="12">
    <location>
        <begin position="405"/>
        <end position="432"/>
    </location>
</feature>
<dbReference type="SMART" id="SM00431">
    <property type="entry name" value="SCAN"/>
    <property type="match status" value="1"/>
</dbReference>
<evidence type="ECO:0000313" key="15">
    <source>
        <dbReference type="Proteomes" id="UP000694406"/>
    </source>
</evidence>
<dbReference type="PANTHER" id="PTHR45935:SF15">
    <property type="entry name" value="SCAN BOX DOMAIN-CONTAINING PROTEIN"/>
    <property type="match status" value="1"/>
</dbReference>
<feature type="domain" description="SCAN box" evidence="13">
    <location>
        <begin position="186"/>
        <end position="264"/>
    </location>
</feature>
<keyword evidence="7" id="KW-0805">Transcription regulation</keyword>
<feature type="domain" description="C2H2-type" evidence="12">
    <location>
        <begin position="377"/>
        <end position="404"/>
    </location>
</feature>
<dbReference type="PROSITE" id="PS50157">
    <property type="entry name" value="ZINC_FINGER_C2H2_2"/>
    <property type="match status" value="2"/>
</dbReference>
<dbReference type="FunFam" id="1.10.4020.10:FF:000001">
    <property type="entry name" value="zinc finger protein 263 isoform X1"/>
    <property type="match status" value="1"/>
</dbReference>
<keyword evidence="6" id="KW-0862">Zinc</keyword>
<evidence type="ECO:0000313" key="14">
    <source>
        <dbReference type="Ensembl" id="ENSLLTP00000023681.1"/>
    </source>
</evidence>
<dbReference type="SUPFAM" id="SSF47353">
    <property type="entry name" value="Retrovirus capsid dimerization domain-like"/>
    <property type="match status" value="1"/>
</dbReference>
<evidence type="ECO:0000256" key="5">
    <source>
        <dbReference type="ARBA" id="ARBA00022771"/>
    </source>
</evidence>
<sequence length="486" mass="55916">MRRKIAAKRNMVAQYFPCQTPFEQRVQPLVKMEKEPDPAGSDSLGMSEGSIKTYRIVPVGTGGGGIRLVTPQQTRNERLEAPQRWEIQGQELPTPELTPVQSPAWRNLQVPELTLTEDIETYLTTFEDVAEACKWPREQWVTRLVPALNGAALQAYNSLDPRESGDYGKVKAAILREDAVSLERQRQHFRHFRYQEAEGPRDVCSRLRGLCHRWLEPDSRTKEQIVELLILEQFLTILPEEMQEWVQEYRPKTCIQAVTLAEHFLLKQQDNERWDQQVLGPYMIEESVNLPESEQVVSDTRQVLCRENKEELNEHASSVAGDEIQTKNEEEYLLQESSKRQRSRFLPNLQAAAFAHQIPNSQLASKKQPLHKQEALFPCPECGKNFSRKSTLTRHRRVHTGVKPHQCTECGKRFLHKFNLVNHMRTHMREESSRCSLCGKNAKRNSGQGSQERKAGYCECTGSLEPQYSVEQTTQDMGESFNSLES</sequence>
<dbReference type="InterPro" id="IPR003309">
    <property type="entry name" value="SCAN_dom"/>
</dbReference>
<dbReference type="InterPro" id="IPR038269">
    <property type="entry name" value="SCAN_sf"/>
</dbReference>
<keyword evidence="3" id="KW-0479">Metal-binding</keyword>
<keyword evidence="15" id="KW-1185">Reference proteome</keyword>
<protein>
    <submittedName>
        <fullName evidence="14">Uncharacterized protein</fullName>
    </submittedName>
</protein>
<proteinExistence type="inferred from homology"/>
<dbReference type="InterPro" id="IPR036236">
    <property type="entry name" value="Znf_C2H2_sf"/>
</dbReference>
<dbReference type="GeneTree" id="ENSGT00940000154715"/>
<dbReference type="Proteomes" id="UP000694406">
    <property type="component" value="Unplaced"/>
</dbReference>
<evidence type="ECO:0000256" key="6">
    <source>
        <dbReference type="ARBA" id="ARBA00022833"/>
    </source>
</evidence>
<keyword evidence="9" id="KW-0804">Transcription</keyword>
<dbReference type="SUPFAM" id="SSF57667">
    <property type="entry name" value="beta-beta-alpha zinc fingers"/>
    <property type="match status" value="1"/>
</dbReference>
<organism evidence="14 15">
    <name type="scientific">Laticauda laticaudata</name>
    <name type="common">Blue-ringed sea krait</name>
    <name type="synonym">Blue-lipped sea krait</name>
    <dbReference type="NCBI Taxonomy" id="8630"/>
    <lineage>
        <taxon>Eukaryota</taxon>
        <taxon>Metazoa</taxon>
        <taxon>Chordata</taxon>
        <taxon>Craniata</taxon>
        <taxon>Vertebrata</taxon>
        <taxon>Euteleostomi</taxon>
        <taxon>Lepidosauria</taxon>
        <taxon>Squamata</taxon>
        <taxon>Bifurcata</taxon>
        <taxon>Unidentata</taxon>
        <taxon>Episquamata</taxon>
        <taxon>Toxicofera</taxon>
        <taxon>Serpentes</taxon>
        <taxon>Colubroidea</taxon>
        <taxon>Elapidae</taxon>
        <taxon>Laticaudinae</taxon>
        <taxon>Laticauda</taxon>
    </lineage>
</organism>
<dbReference type="PANTHER" id="PTHR45935">
    <property type="entry name" value="PROTEIN ZBED8-RELATED"/>
    <property type="match status" value="1"/>
</dbReference>
<evidence type="ECO:0000256" key="11">
    <source>
        <dbReference type="PROSITE-ProRule" id="PRU00042"/>
    </source>
</evidence>
<reference evidence="14" key="2">
    <citation type="submission" date="2025-09" db="UniProtKB">
        <authorList>
            <consortium name="Ensembl"/>
        </authorList>
    </citation>
    <scope>IDENTIFICATION</scope>
</reference>
<evidence type="ECO:0000256" key="9">
    <source>
        <dbReference type="ARBA" id="ARBA00023163"/>
    </source>
</evidence>
<dbReference type="GO" id="GO:0008270">
    <property type="term" value="F:zinc ion binding"/>
    <property type="evidence" value="ECO:0007669"/>
    <property type="project" value="UniProtKB-KW"/>
</dbReference>
<reference evidence="14" key="1">
    <citation type="submission" date="2025-08" db="UniProtKB">
        <authorList>
            <consortium name="Ensembl"/>
        </authorList>
    </citation>
    <scope>IDENTIFICATION</scope>
</reference>
<dbReference type="SMART" id="SM00355">
    <property type="entry name" value="ZnF_C2H2"/>
    <property type="match status" value="2"/>
</dbReference>